<keyword evidence="4 7" id="KW-1133">Transmembrane helix</keyword>
<evidence type="ECO:0000256" key="1">
    <source>
        <dbReference type="ARBA" id="ARBA00004236"/>
    </source>
</evidence>
<feature type="transmembrane region" description="Helical" evidence="7">
    <location>
        <begin position="20"/>
        <end position="39"/>
    </location>
</feature>
<protein>
    <submittedName>
        <fullName evidence="9">Volume-regulated anion channel subunit LRRC8A</fullName>
    </submittedName>
</protein>
<evidence type="ECO:0000256" key="7">
    <source>
        <dbReference type="SAM" id="Phobius"/>
    </source>
</evidence>
<reference evidence="9" key="1">
    <citation type="journal article" date="2023" name="G3 (Bethesda)">
        <title>Whole genome assembly and annotation of the endangered Caribbean coral Acropora cervicornis.</title>
        <authorList>
            <person name="Selwyn J.D."/>
            <person name="Vollmer S.V."/>
        </authorList>
    </citation>
    <scope>NUCLEOTIDE SEQUENCE</scope>
    <source>
        <strain evidence="9">K2</strain>
    </source>
</reference>
<keyword evidence="5 7" id="KW-0472">Membrane</keyword>
<comment type="subcellular location">
    <subcellularLocation>
        <location evidence="1">Cell membrane</location>
    </subcellularLocation>
</comment>
<dbReference type="Proteomes" id="UP001249851">
    <property type="component" value="Unassembled WGS sequence"/>
</dbReference>
<sequence length="270" mass="30935">MDSEKPNFHTTKLLTTWWDLVDHYVLVVMFAVSVASVGFQTTQDRLICIPAVNCSNFARNDSVVRRWSDFSDVLESCNQSASSIVLTKMSDRRQYDYIDKECYKKMHWFSAYYSLIFLAKAVILLAISNFWQKHPNSASALAHCEHLLLEFTKGDILVTKDKETQKHAEQKLLKRLKVFKQCYSQKITKFNRSSVTGHYRLRGVVDFMGAFRDMRVSRGLQGLDKDLIDYMGSDKHVAKPRGKWSEESICSLYHHSPVALEVTVNACAGG</sequence>
<keyword evidence="6" id="KW-1015">Disulfide bond</keyword>
<dbReference type="EMBL" id="JARQWQ010000235">
    <property type="protein sequence ID" value="KAK2546964.1"/>
    <property type="molecule type" value="Genomic_DNA"/>
</dbReference>
<evidence type="ECO:0000256" key="4">
    <source>
        <dbReference type="ARBA" id="ARBA00022989"/>
    </source>
</evidence>
<accession>A0AAD9UR74</accession>
<name>A0AAD9UR74_ACRCE</name>
<evidence type="ECO:0000256" key="2">
    <source>
        <dbReference type="ARBA" id="ARBA00022475"/>
    </source>
</evidence>
<organism evidence="9 10">
    <name type="scientific">Acropora cervicornis</name>
    <name type="common">Staghorn coral</name>
    <dbReference type="NCBI Taxonomy" id="6130"/>
    <lineage>
        <taxon>Eukaryota</taxon>
        <taxon>Metazoa</taxon>
        <taxon>Cnidaria</taxon>
        <taxon>Anthozoa</taxon>
        <taxon>Hexacorallia</taxon>
        <taxon>Scleractinia</taxon>
        <taxon>Astrocoeniina</taxon>
        <taxon>Acroporidae</taxon>
        <taxon>Acropora</taxon>
    </lineage>
</organism>
<evidence type="ECO:0000259" key="8">
    <source>
        <dbReference type="Pfam" id="PF12534"/>
    </source>
</evidence>
<evidence type="ECO:0000256" key="6">
    <source>
        <dbReference type="ARBA" id="ARBA00023157"/>
    </source>
</evidence>
<evidence type="ECO:0000313" key="10">
    <source>
        <dbReference type="Proteomes" id="UP001249851"/>
    </source>
</evidence>
<dbReference type="Pfam" id="PF12534">
    <property type="entry name" value="Pannexin_like"/>
    <property type="match status" value="1"/>
</dbReference>
<proteinExistence type="predicted"/>
<evidence type="ECO:0000256" key="5">
    <source>
        <dbReference type="ARBA" id="ARBA00023136"/>
    </source>
</evidence>
<evidence type="ECO:0000313" key="9">
    <source>
        <dbReference type="EMBL" id="KAK2546964.1"/>
    </source>
</evidence>
<feature type="transmembrane region" description="Helical" evidence="7">
    <location>
        <begin position="110"/>
        <end position="131"/>
    </location>
</feature>
<feature type="domain" description="LRRC8 pannexin-like TM region" evidence="8">
    <location>
        <begin position="10"/>
        <end position="146"/>
    </location>
</feature>
<dbReference type="GO" id="GO:0005886">
    <property type="term" value="C:plasma membrane"/>
    <property type="evidence" value="ECO:0007669"/>
    <property type="project" value="UniProtKB-SubCell"/>
</dbReference>
<dbReference type="InterPro" id="IPR021040">
    <property type="entry name" value="LRRC8_Pannexin-like"/>
</dbReference>
<keyword evidence="10" id="KW-1185">Reference proteome</keyword>
<dbReference type="AlphaFoldDB" id="A0AAD9UR74"/>
<keyword evidence="2" id="KW-1003">Cell membrane</keyword>
<keyword evidence="3 7" id="KW-0812">Transmembrane</keyword>
<evidence type="ECO:0000256" key="3">
    <source>
        <dbReference type="ARBA" id="ARBA00022692"/>
    </source>
</evidence>
<reference evidence="9" key="2">
    <citation type="journal article" date="2023" name="Science">
        <title>Genomic signatures of disease resistance in endangered staghorn corals.</title>
        <authorList>
            <person name="Vollmer S.V."/>
            <person name="Selwyn J.D."/>
            <person name="Despard B.A."/>
            <person name="Roesel C.L."/>
        </authorList>
    </citation>
    <scope>NUCLEOTIDE SEQUENCE</scope>
    <source>
        <strain evidence="9">K2</strain>
    </source>
</reference>
<gene>
    <name evidence="9" type="ORF">P5673_033288</name>
</gene>
<comment type="caution">
    <text evidence="9">The sequence shown here is derived from an EMBL/GenBank/DDBJ whole genome shotgun (WGS) entry which is preliminary data.</text>
</comment>